<proteinExistence type="predicted"/>
<comment type="caution">
    <text evidence="3">The sequence shown here is derived from an EMBL/GenBank/DDBJ whole genome shotgun (WGS) entry which is preliminary data.</text>
</comment>
<keyword evidence="4" id="KW-1185">Reference proteome</keyword>
<feature type="domain" description="Cobalamin synthesis G N-terminal" evidence="2">
    <location>
        <begin position="44"/>
        <end position="123"/>
    </location>
</feature>
<dbReference type="InterPro" id="IPR021744">
    <property type="entry name" value="CbiG_N"/>
</dbReference>
<name>A0ABU9D802_9PROT</name>
<dbReference type="Gene3D" id="3.40.50.11220">
    <property type="match status" value="1"/>
</dbReference>
<accession>A0ABU9D802</accession>
<dbReference type="Gene3D" id="3.30.420.180">
    <property type="entry name" value="CobE/GbiG C-terminal domain"/>
    <property type="match status" value="1"/>
</dbReference>
<dbReference type="InterPro" id="IPR052553">
    <property type="entry name" value="CbiG_hydrolase"/>
</dbReference>
<evidence type="ECO:0000259" key="2">
    <source>
        <dbReference type="Pfam" id="PF11760"/>
    </source>
</evidence>
<sequence length="254" mass="27091">MLSAMGIWLVRPEALPLGRHLQSRLGSELIQPWEDPHTNQIDQFRARFHERAQWVLVMATGIAVRFLDGLVQDKHRDPAVVVLDEGARHAIALLSGHEGGANALAYQVAAAFGATPVVSTATESTKPLVAGVGCRKGASSAQIEAALHLALGDRSLVDIREVATIDLKAAEPGLLEFCAKFALPLRVFAQADVAARAWVSQPSDWVRQQIGADGVCEPCALMASPRGRMLVPKTTLNGVAVALVADDFLEGLGK</sequence>
<protein>
    <submittedName>
        <fullName evidence="3">Cobalamin biosynthesis protein</fullName>
    </submittedName>
</protein>
<dbReference type="RefSeq" id="WP_341369699.1">
    <property type="nucleotide sequence ID" value="NZ_JBBPCO010000002.1"/>
</dbReference>
<dbReference type="PANTHER" id="PTHR37477">
    <property type="entry name" value="COBALT-PRECORRIN-5A HYDROLASE"/>
    <property type="match status" value="1"/>
</dbReference>
<dbReference type="InterPro" id="IPR002750">
    <property type="entry name" value="CobE/GbiG_C"/>
</dbReference>
<feature type="domain" description="CobE/GbiG C-terminal" evidence="1">
    <location>
        <begin position="128"/>
        <end position="243"/>
    </location>
</feature>
<dbReference type="Proteomes" id="UP001446205">
    <property type="component" value="Unassembled WGS sequence"/>
</dbReference>
<organism evidence="3 4">
    <name type="scientific">Thermithiobacillus plumbiphilus</name>
    <dbReference type="NCBI Taxonomy" id="1729899"/>
    <lineage>
        <taxon>Bacteria</taxon>
        <taxon>Pseudomonadati</taxon>
        <taxon>Pseudomonadota</taxon>
        <taxon>Acidithiobacillia</taxon>
        <taxon>Acidithiobacillales</taxon>
        <taxon>Thermithiobacillaceae</taxon>
        <taxon>Thermithiobacillus</taxon>
    </lineage>
</organism>
<reference evidence="3 4" key="1">
    <citation type="submission" date="2024-04" db="EMBL/GenBank/DDBJ databases">
        <authorList>
            <person name="Abashina T."/>
            <person name="Shaikin A."/>
        </authorList>
    </citation>
    <scope>NUCLEOTIDE SEQUENCE [LARGE SCALE GENOMIC DNA]</scope>
    <source>
        <strain evidence="3 4">AAFK</strain>
    </source>
</reference>
<evidence type="ECO:0000259" key="1">
    <source>
        <dbReference type="Pfam" id="PF01890"/>
    </source>
</evidence>
<dbReference type="Pfam" id="PF11760">
    <property type="entry name" value="CbiG_N"/>
    <property type="match status" value="1"/>
</dbReference>
<evidence type="ECO:0000313" key="3">
    <source>
        <dbReference type="EMBL" id="MEK8088633.1"/>
    </source>
</evidence>
<evidence type="ECO:0000313" key="4">
    <source>
        <dbReference type="Proteomes" id="UP001446205"/>
    </source>
</evidence>
<dbReference type="InterPro" id="IPR036518">
    <property type="entry name" value="CobE/GbiG_C_sf"/>
</dbReference>
<dbReference type="PANTHER" id="PTHR37477:SF1">
    <property type="entry name" value="COBALT-PRECORRIN-5A HYDROLASE"/>
    <property type="match status" value="1"/>
</dbReference>
<dbReference type="InterPro" id="IPR038029">
    <property type="entry name" value="GbiG_N_sf"/>
</dbReference>
<gene>
    <name evidence="3" type="ORF">WOB96_02535</name>
</gene>
<dbReference type="Pfam" id="PF01890">
    <property type="entry name" value="CbiG_C"/>
    <property type="match status" value="1"/>
</dbReference>
<dbReference type="EMBL" id="JBBPCO010000002">
    <property type="protein sequence ID" value="MEK8088633.1"/>
    <property type="molecule type" value="Genomic_DNA"/>
</dbReference>
<dbReference type="SUPFAM" id="SSF159672">
    <property type="entry name" value="CbiG N-terminal domain-like"/>
    <property type="match status" value="1"/>
</dbReference>